<feature type="compositionally biased region" description="Polar residues" evidence="1">
    <location>
        <begin position="74"/>
        <end position="85"/>
    </location>
</feature>
<proteinExistence type="predicted"/>
<feature type="region of interest" description="Disordered" evidence="1">
    <location>
        <begin position="41"/>
        <end position="91"/>
    </location>
</feature>
<name>A0A8W8KL20_MAGGI</name>
<reference evidence="2" key="1">
    <citation type="submission" date="2022-08" db="UniProtKB">
        <authorList>
            <consortium name="EnsemblMetazoa"/>
        </authorList>
    </citation>
    <scope>IDENTIFICATION</scope>
    <source>
        <strain evidence="2">05x7-T-G4-1.051#20</strain>
    </source>
</reference>
<sequence>MMNAEKDNENVYSYVGNGPEVLPHQPVAPPILSEYDYAIDKSLGMNPDKPSGHREDDLILQENPDKPSKENEYDANSNRCSSNGPINKDNEKDIYNQLNHRNQQAVVIETRAPSYSHLQPLGTYQSTAP</sequence>
<evidence type="ECO:0000313" key="3">
    <source>
        <dbReference type="Proteomes" id="UP000005408"/>
    </source>
</evidence>
<protein>
    <submittedName>
        <fullName evidence="2">Uncharacterized protein</fullName>
    </submittedName>
</protein>
<feature type="compositionally biased region" description="Basic and acidic residues" evidence="1">
    <location>
        <begin position="50"/>
        <end position="72"/>
    </location>
</feature>
<accession>A0A8W8KL20</accession>
<evidence type="ECO:0000313" key="2">
    <source>
        <dbReference type="EnsemblMetazoa" id="G23932.1:cds"/>
    </source>
</evidence>
<dbReference type="EnsemblMetazoa" id="G23932.1">
    <property type="protein sequence ID" value="G23932.1:cds"/>
    <property type="gene ID" value="G23932"/>
</dbReference>
<evidence type="ECO:0000256" key="1">
    <source>
        <dbReference type="SAM" id="MobiDB-lite"/>
    </source>
</evidence>
<dbReference type="AlphaFoldDB" id="A0A8W8KL20"/>
<organism evidence="2 3">
    <name type="scientific">Magallana gigas</name>
    <name type="common">Pacific oyster</name>
    <name type="synonym">Crassostrea gigas</name>
    <dbReference type="NCBI Taxonomy" id="29159"/>
    <lineage>
        <taxon>Eukaryota</taxon>
        <taxon>Metazoa</taxon>
        <taxon>Spiralia</taxon>
        <taxon>Lophotrochozoa</taxon>
        <taxon>Mollusca</taxon>
        <taxon>Bivalvia</taxon>
        <taxon>Autobranchia</taxon>
        <taxon>Pteriomorphia</taxon>
        <taxon>Ostreida</taxon>
        <taxon>Ostreoidea</taxon>
        <taxon>Ostreidae</taxon>
        <taxon>Magallana</taxon>
    </lineage>
</organism>
<keyword evidence="3" id="KW-1185">Reference proteome</keyword>
<dbReference type="Proteomes" id="UP000005408">
    <property type="component" value="Unassembled WGS sequence"/>
</dbReference>